<dbReference type="STRING" id="337451.A0A3S3N075"/>
<dbReference type="InterPro" id="IPR017972">
    <property type="entry name" value="Cyt_P450_CS"/>
</dbReference>
<comment type="similarity">
    <text evidence="2 9">Belongs to the cytochrome P450 family.</text>
</comment>
<evidence type="ECO:0000256" key="2">
    <source>
        <dbReference type="ARBA" id="ARBA00010617"/>
    </source>
</evidence>
<protein>
    <submittedName>
        <fullName evidence="10">Cytochrome P450</fullName>
    </submittedName>
</protein>
<evidence type="ECO:0000313" key="11">
    <source>
        <dbReference type="Proteomes" id="UP000283530"/>
    </source>
</evidence>
<name>A0A3S3N075_9MAGN</name>
<evidence type="ECO:0000256" key="4">
    <source>
        <dbReference type="ARBA" id="ARBA00022723"/>
    </source>
</evidence>
<accession>A0A3S3N075</accession>
<dbReference type="PANTHER" id="PTHR47955">
    <property type="entry name" value="CYTOCHROME P450 FAMILY 71 PROTEIN"/>
    <property type="match status" value="1"/>
</dbReference>
<comment type="caution">
    <text evidence="10">The sequence shown here is derived from an EMBL/GenBank/DDBJ whole genome shotgun (WGS) entry which is preliminary data.</text>
</comment>
<sequence length="501" mass="56650">MEIDIQTLCFCFLALLILLVTWRKTIGGRSLRLPPGPRRLPIVGNLHQLSELPFRSLRDLAKVHGPLMYLKFGSIPVLAVSSADMAREVIKEHELSFTGRPAGMAPRILSYGCLNMVFSPYGDYWRHVRKICVQELLSVTRVQSSRFIREGEVAQMLDWIGRSATGSSPINVSEVLLTLTNGIICKAAFGSKYGKSGDGDSRFQGILGESQAIILGFGIADFFPYLEWINKVTGFEEKIHKAFRSLDAFFEEVIEEHLEPARPKPDHEDFIDVMLRVQKDTGQGVTLSRLNIKAVIMDMFLAGTDTTLATLVWSMTQLVRHPRVMKKAQEEVRRIVGDKEKVHEEDIQQMDYLKLVLKEVLRLHPPVSLLVPRECTEQCKINGYDIPVKTRLMVNVWAIMRDPELWEKPEEFWPERFADSPFDFKGQNFQYIPFGSGRRSCPGNLFGMATAELALASLLHSFDWKLPDGMDAEDVDMNEALGLALHKKCALQLVATPNPTM</sequence>
<dbReference type="PRINTS" id="PR00385">
    <property type="entry name" value="P450"/>
</dbReference>
<keyword evidence="7 9" id="KW-0503">Monooxygenase</keyword>
<evidence type="ECO:0000313" key="10">
    <source>
        <dbReference type="EMBL" id="RWR89705.1"/>
    </source>
</evidence>
<evidence type="ECO:0000256" key="3">
    <source>
        <dbReference type="ARBA" id="ARBA00022617"/>
    </source>
</evidence>
<dbReference type="Pfam" id="PF00067">
    <property type="entry name" value="p450"/>
    <property type="match status" value="1"/>
</dbReference>
<dbReference type="AlphaFoldDB" id="A0A3S3N075"/>
<dbReference type="Gene3D" id="1.10.630.10">
    <property type="entry name" value="Cytochrome P450"/>
    <property type="match status" value="1"/>
</dbReference>
<keyword evidence="11" id="KW-1185">Reference proteome</keyword>
<dbReference type="PROSITE" id="PS00086">
    <property type="entry name" value="CYTOCHROME_P450"/>
    <property type="match status" value="1"/>
</dbReference>
<gene>
    <name evidence="10" type="ORF">CKAN_01877000</name>
</gene>
<comment type="cofactor">
    <cofactor evidence="1 8">
        <name>heme</name>
        <dbReference type="ChEBI" id="CHEBI:30413"/>
    </cofactor>
</comment>
<dbReference type="PANTHER" id="PTHR47955:SF19">
    <property type="entry name" value="CYTOCHROME P450 71A9-LIKE ISOFORM X1"/>
    <property type="match status" value="1"/>
</dbReference>
<evidence type="ECO:0000256" key="9">
    <source>
        <dbReference type="RuleBase" id="RU000461"/>
    </source>
</evidence>
<dbReference type="EMBL" id="QPKB01000007">
    <property type="protein sequence ID" value="RWR89705.1"/>
    <property type="molecule type" value="Genomic_DNA"/>
</dbReference>
<dbReference type="InterPro" id="IPR001128">
    <property type="entry name" value="Cyt_P450"/>
</dbReference>
<dbReference type="PRINTS" id="PR00463">
    <property type="entry name" value="EP450I"/>
</dbReference>
<evidence type="ECO:0000256" key="5">
    <source>
        <dbReference type="ARBA" id="ARBA00023002"/>
    </source>
</evidence>
<keyword evidence="4 8" id="KW-0479">Metal-binding</keyword>
<keyword evidence="6 8" id="KW-0408">Iron</keyword>
<dbReference type="FunFam" id="1.10.630.10:FF:000011">
    <property type="entry name" value="Cytochrome P450 83B1"/>
    <property type="match status" value="1"/>
</dbReference>
<evidence type="ECO:0000256" key="1">
    <source>
        <dbReference type="ARBA" id="ARBA00001971"/>
    </source>
</evidence>
<dbReference type="Proteomes" id="UP000283530">
    <property type="component" value="Unassembled WGS sequence"/>
</dbReference>
<evidence type="ECO:0000256" key="7">
    <source>
        <dbReference type="ARBA" id="ARBA00023033"/>
    </source>
</evidence>
<evidence type="ECO:0000256" key="8">
    <source>
        <dbReference type="PIRSR" id="PIRSR602401-1"/>
    </source>
</evidence>
<evidence type="ECO:0000256" key="6">
    <source>
        <dbReference type="ARBA" id="ARBA00023004"/>
    </source>
</evidence>
<proteinExistence type="inferred from homology"/>
<dbReference type="GO" id="GO:0020037">
    <property type="term" value="F:heme binding"/>
    <property type="evidence" value="ECO:0007669"/>
    <property type="project" value="InterPro"/>
</dbReference>
<dbReference type="GO" id="GO:0016705">
    <property type="term" value="F:oxidoreductase activity, acting on paired donors, with incorporation or reduction of molecular oxygen"/>
    <property type="evidence" value="ECO:0007669"/>
    <property type="project" value="InterPro"/>
</dbReference>
<feature type="binding site" description="axial binding residue" evidence="8">
    <location>
        <position position="441"/>
    </location>
    <ligand>
        <name>heme</name>
        <dbReference type="ChEBI" id="CHEBI:30413"/>
    </ligand>
    <ligandPart>
        <name>Fe</name>
        <dbReference type="ChEBI" id="CHEBI:18248"/>
    </ligandPart>
</feature>
<reference evidence="10 11" key="1">
    <citation type="journal article" date="2019" name="Nat. Plants">
        <title>Stout camphor tree genome fills gaps in understanding of flowering plant genome evolution.</title>
        <authorList>
            <person name="Chaw S.M."/>
            <person name="Liu Y.C."/>
            <person name="Wu Y.W."/>
            <person name="Wang H.Y."/>
            <person name="Lin C.I."/>
            <person name="Wu C.S."/>
            <person name="Ke H.M."/>
            <person name="Chang L.Y."/>
            <person name="Hsu C.Y."/>
            <person name="Yang H.T."/>
            <person name="Sudianto E."/>
            <person name="Hsu M.H."/>
            <person name="Wu K.P."/>
            <person name="Wang L.N."/>
            <person name="Leebens-Mack J.H."/>
            <person name="Tsai I.J."/>
        </authorList>
    </citation>
    <scope>NUCLEOTIDE SEQUENCE [LARGE SCALE GENOMIC DNA]</scope>
    <source>
        <strain evidence="11">cv. Chaw 1501</strain>
        <tissue evidence="10">Young leaves</tissue>
    </source>
</reference>
<dbReference type="OrthoDB" id="2789670at2759"/>
<dbReference type="InterPro" id="IPR002401">
    <property type="entry name" value="Cyt_P450_E_grp-I"/>
</dbReference>
<dbReference type="InterPro" id="IPR036396">
    <property type="entry name" value="Cyt_P450_sf"/>
</dbReference>
<keyword evidence="3 8" id="KW-0349">Heme</keyword>
<keyword evidence="5 9" id="KW-0560">Oxidoreductase</keyword>
<dbReference type="CDD" id="cd11072">
    <property type="entry name" value="CYP71-like"/>
    <property type="match status" value="1"/>
</dbReference>
<dbReference type="SUPFAM" id="SSF48264">
    <property type="entry name" value="Cytochrome P450"/>
    <property type="match status" value="1"/>
</dbReference>
<organism evidence="10 11">
    <name type="scientific">Cinnamomum micranthum f. kanehirae</name>
    <dbReference type="NCBI Taxonomy" id="337451"/>
    <lineage>
        <taxon>Eukaryota</taxon>
        <taxon>Viridiplantae</taxon>
        <taxon>Streptophyta</taxon>
        <taxon>Embryophyta</taxon>
        <taxon>Tracheophyta</taxon>
        <taxon>Spermatophyta</taxon>
        <taxon>Magnoliopsida</taxon>
        <taxon>Magnoliidae</taxon>
        <taxon>Laurales</taxon>
        <taxon>Lauraceae</taxon>
        <taxon>Cinnamomum</taxon>
    </lineage>
</organism>
<dbReference type="GO" id="GO:0004497">
    <property type="term" value="F:monooxygenase activity"/>
    <property type="evidence" value="ECO:0007669"/>
    <property type="project" value="UniProtKB-KW"/>
</dbReference>
<dbReference type="GO" id="GO:0005506">
    <property type="term" value="F:iron ion binding"/>
    <property type="evidence" value="ECO:0007669"/>
    <property type="project" value="InterPro"/>
</dbReference>